<keyword evidence="2" id="KW-0378">Hydrolase</keyword>
<dbReference type="Gene3D" id="3.40.50.1820">
    <property type="entry name" value="alpha/beta hydrolase"/>
    <property type="match status" value="1"/>
</dbReference>
<dbReference type="InterPro" id="IPR050565">
    <property type="entry name" value="LYPA1-2/EST-like"/>
</dbReference>
<evidence type="ECO:0000256" key="2">
    <source>
        <dbReference type="ARBA" id="ARBA00022801"/>
    </source>
</evidence>
<accession>A0ABU1JBM2</accession>
<protein>
    <submittedName>
        <fullName evidence="4">Phospholipase/carboxylesterase</fullName>
    </submittedName>
</protein>
<dbReference type="RefSeq" id="WP_309797950.1">
    <property type="nucleotide sequence ID" value="NZ_BAAAHY010000005.1"/>
</dbReference>
<dbReference type="PANTHER" id="PTHR10655:SF17">
    <property type="entry name" value="LYSOPHOSPHOLIPASE-LIKE PROTEIN 1"/>
    <property type="match status" value="1"/>
</dbReference>
<keyword evidence="5" id="KW-1185">Reference proteome</keyword>
<dbReference type="InterPro" id="IPR003140">
    <property type="entry name" value="PLipase/COase/thioEstase"/>
</dbReference>
<evidence type="ECO:0000313" key="5">
    <source>
        <dbReference type="Proteomes" id="UP001185069"/>
    </source>
</evidence>
<name>A0ABU1JBM2_9MICC</name>
<dbReference type="InterPro" id="IPR029058">
    <property type="entry name" value="AB_hydrolase_fold"/>
</dbReference>
<dbReference type="EMBL" id="JAVDQF010000001">
    <property type="protein sequence ID" value="MDR6269549.1"/>
    <property type="molecule type" value="Genomic_DNA"/>
</dbReference>
<feature type="domain" description="Phospholipase/carboxylesterase/thioesterase" evidence="3">
    <location>
        <begin position="12"/>
        <end position="204"/>
    </location>
</feature>
<dbReference type="Pfam" id="PF02230">
    <property type="entry name" value="Abhydrolase_2"/>
    <property type="match status" value="1"/>
</dbReference>
<comment type="similarity">
    <text evidence="1">Belongs to the AB hydrolase superfamily. AB hydrolase 2 family.</text>
</comment>
<reference evidence="4 5" key="1">
    <citation type="submission" date="2023-07" db="EMBL/GenBank/DDBJ databases">
        <title>Sequencing the genomes of 1000 actinobacteria strains.</title>
        <authorList>
            <person name="Klenk H.-P."/>
        </authorList>
    </citation>
    <scope>NUCLEOTIDE SEQUENCE [LARGE SCALE GENOMIC DNA]</scope>
    <source>
        <strain evidence="4 5">DSM 14555</strain>
    </source>
</reference>
<evidence type="ECO:0000259" key="3">
    <source>
        <dbReference type="Pfam" id="PF02230"/>
    </source>
</evidence>
<proteinExistence type="inferred from homology"/>
<dbReference type="Proteomes" id="UP001185069">
    <property type="component" value="Unassembled WGS sequence"/>
</dbReference>
<sequence>MLNALWSKPESERAGTDLLVMLHGYGSGEARMAEHFSAMPQRFTCAAPRGPFEMDGEYGWFLLDYFLNNDFADVISATNQVFAWLDAETARSGFRSVSLLGHSQGMAMASTMLRLRQDAFAAVVGLSGFVLDNALLAASEPLKTKTPFFWARDVADLVINPDAVEFSKIWLRENTRLQAERYPGMGHGIGAAELVDASSFLTATLPFRPSV</sequence>
<organism evidence="4 5">
    <name type="scientific">Arthrobacter russicus</name>
    <dbReference type="NCBI Taxonomy" id="172040"/>
    <lineage>
        <taxon>Bacteria</taxon>
        <taxon>Bacillati</taxon>
        <taxon>Actinomycetota</taxon>
        <taxon>Actinomycetes</taxon>
        <taxon>Micrococcales</taxon>
        <taxon>Micrococcaceae</taxon>
        <taxon>Arthrobacter</taxon>
    </lineage>
</organism>
<gene>
    <name evidence="4" type="ORF">JOE69_001787</name>
</gene>
<dbReference type="SUPFAM" id="SSF53474">
    <property type="entry name" value="alpha/beta-Hydrolases"/>
    <property type="match status" value="1"/>
</dbReference>
<dbReference type="PANTHER" id="PTHR10655">
    <property type="entry name" value="LYSOPHOSPHOLIPASE-RELATED"/>
    <property type="match status" value="1"/>
</dbReference>
<evidence type="ECO:0000313" key="4">
    <source>
        <dbReference type="EMBL" id="MDR6269549.1"/>
    </source>
</evidence>
<evidence type="ECO:0000256" key="1">
    <source>
        <dbReference type="ARBA" id="ARBA00006499"/>
    </source>
</evidence>
<comment type="caution">
    <text evidence="4">The sequence shown here is derived from an EMBL/GenBank/DDBJ whole genome shotgun (WGS) entry which is preliminary data.</text>
</comment>